<sequence length="176" mass="18057">MAEPFIGEIRLFGGTYAIRGWAFCNGSTVSISQNQALFAVLGTTFGGDGRNTLGLPNLQGRAPVGMGQGPGLNRYNIGQHGGSATVTLTESNMPSHTHQAAAVEVPTAFGGSTTASNNILAQPDINIYGSATSPVDMASSSLSSVGSDSSSTVDNEQPYLSLNFLIALTGIFPSRG</sequence>
<organism evidence="2 3">
    <name type="scientific">Adonisia turfae CCMR0081</name>
    <dbReference type="NCBI Taxonomy" id="2292702"/>
    <lineage>
        <taxon>Bacteria</taxon>
        <taxon>Bacillati</taxon>
        <taxon>Cyanobacteriota</taxon>
        <taxon>Adonisia</taxon>
        <taxon>Adonisia turfae</taxon>
    </lineage>
</organism>
<reference evidence="2 3" key="1">
    <citation type="journal article" date="2020" name="Microb. Ecol.">
        <title>Ecogenomics of the Marine Benthic Filamentous Cyanobacterium Adonisia.</title>
        <authorList>
            <person name="Walter J.M."/>
            <person name="Coutinho F.H."/>
            <person name="Leomil L."/>
            <person name="Hargreaves P.I."/>
            <person name="Campeao M.E."/>
            <person name="Vieira V.V."/>
            <person name="Silva B.S."/>
            <person name="Fistarol G.O."/>
            <person name="Salomon P.S."/>
            <person name="Sawabe T."/>
            <person name="Mino S."/>
            <person name="Hosokawa M."/>
            <person name="Miyashita H."/>
            <person name="Maruyama F."/>
            <person name="van Verk M.C."/>
            <person name="Dutilh B.E."/>
            <person name="Thompson C.C."/>
            <person name="Thompson F.L."/>
        </authorList>
    </citation>
    <scope>NUCLEOTIDE SEQUENCE [LARGE SCALE GENOMIC DNA]</scope>
    <source>
        <strain evidence="2 3">CCMR0081</strain>
    </source>
</reference>
<name>A0A6M0RL32_9CYAN</name>
<dbReference type="AlphaFoldDB" id="A0A6M0RL32"/>
<dbReference type="InterPro" id="IPR037053">
    <property type="entry name" value="Phage_tail_collar_dom_sf"/>
</dbReference>
<dbReference type="Proteomes" id="UP000481033">
    <property type="component" value="Unassembled WGS sequence"/>
</dbReference>
<gene>
    <name evidence="2" type="ORF">DXZ20_14965</name>
</gene>
<evidence type="ECO:0000313" key="2">
    <source>
        <dbReference type="EMBL" id="NEZ56957.1"/>
    </source>
</evidence>
<comment type="caution">
    <text evidence="2">The sequence shown here is derived from an EMBL/GenBank/DDBJ whole genome shotgun (WGS) entry which is preliminary data.</text>
</comment>
<accession>A0A6M0RL32</accession>
<evidence type="ECO:0000259" key="1">
    <source>
        <dbReference type="Pfam" id="PF07484"/>
    </source>
</evidence>
<dbReference type="InterPro" id="IPR011083">
    <property type="entry name" value="Phage_tail_collar_dom"/>
</dbReference>
<dbReference type="Gene3D" id="3.90.1340.10">
    <property type="entry name" value="Phage tail collar domain"/>
    <property type="match status" value="1"/>
</dbReference>
<protein>
    <submittedName>
        <fullName evidence="2">Phage tail protein</fullName>
    </submittedName>
</protein>
<dbReference type="EMBL" id="QXHD01000004">
    <property type="protein sequence ID" value="NEZ56957.1"/>
    <property type="molecule type" value="Genomic_DNA"/>
</dbReference>
<keyword evidence="3" id="KW-1185">Reference proteome</keyword>
<dbReference type="SUPFAM" id="SSF88874">
    <property type="entry name" value="Receptor-binding domain of short tail fibre protein gp12"/>
    <property type="match status" value="1"/>
</dbReference>
<dbReference type="RefSeq" id="WP_163666445.1">
    <property type="nucleotide sequence ID" value="NZ_QXHD01000004.1"/>
</dbReference>
<feature type="domain" description="Phage tail collar" evidence="1">
    <location>
        <begin position="7"/>
        <end position="63"/>
    </location>
</feature>
<proteinExistence type="predicted"/>
<dbReference type="Pfam" id="PF07484">
    <property type="entry name" value="Collar"/>
    <property type="match status" value="1"/>
</dbReference>
<evidence type="ECO:0000313" key="3">
    <source>
        <dbReference type="Proteomes" id="UP000481033"/>
    </source>
</evidence>